<keyword evidence="2" id="KW-1185">Reference proteome</keyword>
<protein>
    <submittedName>
        <fullName evidence="1">Uncharacterized protein</fullName>
    </submittedName>
</protein>
<dbReference type="EMBL" id="FWXZ01000002">
    <property type="protein sequence ID" value="SMC52917.1"/>
    <property type="molecule type" value="Genomic_DNA"/>
</dbReference>
<comment type="caution">
    <text evidence="1">The sequence shown here is derived from an EMBL/GenBank/DDBJ whole genome shotgun (WGS) entry which is preliminary data.</text>
</comment>
<organism evidence="1 2">
    <name type="scientific">Aristaeella lactis</name>
    <dbReference type="NCBI Taxonomy" id="3046383"/>
    <lineage>
        <taxon>Bacteria</taxon>
        <taxon>Bacillati</taxon>
        <taxon>Bacillota</taxon>
        <taxon>Clostridia</taxon>
        <taxon>Eubacteriales</taxon>
        <taxon>Aristaeellaceae</taxon>
        <taxon>Aristaeella</taxon>
    </lineage>
</organism>
<gene>
    <name evidence="1" type="ORF">SAMN06297397_1250</name>
</gene>
<accession>A0AC61PKC2</accession>
<proteinExistence type="predicted"/>
<dbReference type="Proteomes" id="UP000192328">
    <property type="component" value="Unassembled WGS sequence"/>
</dbReference>
<evidence type="ECO:0000313" key="2">
    <source>
        <dbReference type="Proteomes" id="UP000192328"/>
    </source>
</evidence>
<reference evidence="1" key="1">
    <citation type="submission" date="2017-04" db="EMBL/GenBank/DDBJ databases">
        <authorList>
            <person name="Varghese N."/>
            <person name="Submissions S."/>
        </authorList>
    </citation>
    <scope>NUCLEOTIDE SEQUENCE</scope>
    <source>
        <strain evidence="1">WTE2008</strain>
    </source>
</reference>
<sequence>MMRDEYLNKIILRGNEITVLEQAALLFPKNTSAIRWAVAAAFGMLLTFLPSVCTAAHAFSHII</sequence>
<evidence type="ECO:0000313" key="1">
    <source>
        <dbReference type="EMBL" id="SMC52917.1"/>
    </source>
</evidence>
<name>A0AC61PKC2_9FIRM</name>